<keyword evidence="2" id="KW-1185">Reference proteome</keyword>
<evidence type="ECO:0000313" key="2">
    <source>
        <dbReference type="Proteomes" id="UP000004367"/>
    </source>
</evidence>
<comment type="caution">
    <text evidence="1">The sequence shown here is derived from an EMBL/GenBank/DDBJ whole genome shotgun (WGS) entry which is preliminary data.</text>
</comment>
<evidence type="ECO:0008006" key="3">
    <source>
        <dbReference type="Google" id="ProtNLM"/>
    </source>
</evidence>
<proteinExistence type="predicted"/>
<dbReference type="EMBL" id="BAFE01000003">
    <property type="protein sequence ID" value="GAB47001.1"/>
    <property type="molecule type" value="Genomic_DNA"/>
</dbReference>
<dbReference type="AlphaFoldDB" id="H5UMP3"/>
<dbReference type="OrthoDB" id="3381577at2"/>
<organism evidence="1 2">
    <name type="scientific">Mobilicoccus pelagius NBRC 104925</name>
    <dbReference type="NCBI Taxonomy" id="1089455"/>
    <lineage>
        <taxon>Bacteria</taxon>
        <taxon>Bacillati</taxon>
        <taxon>Actinomycetota</taxon>
        <taxon>Actinomycetes</taxon>
        <taxon>Micrococcales</taxon>
        <taxon>Dermatophilaceae</taxon>
        <taxon>Mobilicoccus</taxon>
    </lineage>
</organism>
<dbReference type="eggNOG" id="ENOG5032YDP">
    <property type="taxonomic scope" value="Bacteria"/>
</dbReference>
<name>H5UMP3_9MICO</name>
<dbReference type="STRING" id="1089455.MOPEL_003_00240"/>
<evidence type="ECO:0000313" key="1">
    <source>
        <dbReference type="EMBL" id="GAB47001.1"/>
    </source>
</evidence>
<sequence>MPRSNRRRREERGLPPALFVRQTREVFDGGMWTVREVTGRDPSRRYVCPGCLQTFRGGLTHVVAWPETGLMSGVEERRHWHTACWRARNQRPPRGSYR</sequence>
<accession>H5UMP3</accession>
<gene>
    <name evidence="1" type="ORF">MOPEL_003_00240</name>
</gene>
<reference evidence="1 2" key="1">
    <citation type="submission" date="2012-02" db="EMBL/GenBank/DDBJ databases">
        <title>Whole genome shotgun sequence of Mobilicoccus pelagius NBRC 104925.</title>
        <authorList>
            <person name="Yoshida Y."/>
            <person name="Hosoyama A."/>
            <person name="Tsuchikane K."/>
            <person name="Katsumata H."/>
            <person name="Yamazaki S."/>
            <person name="Fujita N."/>
        </authorList>
    </citation>
    <scope>NUCLEOTIDE SEQUENCE [LARGE SCALE GENOMIC DNA]</scope>
    <source>
        <strain evidence="1 2">NBRC 104925</strain>
    </source>
</reference>
<dbReference type="Proteomes" id="UP000004367">
    <property type="component" value="Unassembled WGS sequence"/>
</dbReference>
<dbReference type="RefSeq" id="WP_009480899.1">
    <property type="nucleotide sequence ID" value="NZ_BAFE01000003.1"/>
</dbReference>
<protein>
    <recommendedName>
        <fullName evidence="3">ATP/GTP-binding protein</fullName>
    </recommendedName>
</protein>